<feature type="signal peptide" evidence="1">
    <location>
        <begin position="1"/>
        <end position="17"/>
    </location>
</feature>
<evidence type="ECO:0000313" key="2">
    <source>
        <dbReference type="EMBL" id="AKK31567.1"/>
    </source>
</evidence>
<proteinExistence type="evidence at transcript level"/>
<dbReference type="EMBL" id="KP141761">
    <property type="protein sequence ID" value="AKK31567.1"/>
    <property type="molecule type" value="mRNA"/>
</dbReference>
<organism evidence="2">
    <name type="scientific">Mytilus galloprovincialis</name>
    <name type="common">Mediterranean mussel</name>
    <dbReference type="NCBI Taxonomy" id="29158"/>
    <lineage>
        <taxon>Eukaryota</taxon>
        <taxon>Metazoa</taxon>
        <taxon>Spiralia</taxon>
        <taxon>Lophotrochozoa</taxon>
        <taxon>Mollusca</taxon>
        <taxon>Bivalvia</taxon>
        <taxon>Autobranchia</taxon>
        <taxon>Pteriomorphia</taxon>
        <taxon>Mytilida</taxon>
        <taxon>Mytiloidea</taxon>
        <taxon>Mytilidae</taxon>
        <taxon>Mytilinae</taxon>
        <taxon>Mytilus</taxon>
    </lineage>
</organism>
<dbReference type="GO" id="GO:0006508">
    <property type="term" value="P:proteolysis"/>
    <property type="evidence" value="ECO:0007669"/>
    <property type="project" value="UniProtKB-KW"/>
</dbReference>
<accession>A0A0H3W754</accession>
<reference evidence="2" key="1">
    <citation type="journal article" date="2015" name="Fish Shellfish Immunol.">
        <title>An updated molecular basis for mussel immunity.</title>
        <authorList>
            <person name="Gerdol M."/>
            <person name="Venier P."/>
        </authorList>
    </citation>
    <scope>NUCLEOTIDE SEQUENCE</scope>
</reference>
<sequence>MKVVLCFALVFLVTVYAEHCRQSSGCTLTQCSQGTLACIDSRCTCATDTGNACTTRDDCHQHCQNHGGRAHCVDGSCRCQH</sequence>
<dbReference type="AlphaFoldDB" id="A0A0H3W754"/>
<protein>
    <submittedName>
        <fullName evidence="2">Serine protease B</fullName>
    </submittedName>
</protein>
<dbReference type="SMR" id="A0A0H3W754"/>
<name>A0A0H3W754_MYTGA</name>
<evidence type="ECO:0000256" key="1">
    <source>
        <dbReference type="SAM" id="SignalP"/>
    </source>
</evidence>
<feature type="chain" id="PRO_5005203523" evidence="1">
    <location>
        <begin position="18"/>
        <end position="81"/>
    </location>
</feature>
<keyword evidence="1" id="KW-0732">Signal</keyword>
<keyword evidence="2" id="KW-0645">Protease</keyword>
<keyword evidence="2" id="KW-0378">Hydrolase</keyword>
<dbReference type="GO" id="GO:0008233">
    <property type="term" value="F:peptidase activity"/>
    <property type="evidence" value="ECO:0007669"/>
    <property type="project" value="UniProtKB-KW"/>
</dbReference>